<comment type="caution">
    <text evidence="1">The sequence shown here is derived from an EMBL/GenBank/DDBJ whole genome shotgun (WGS) entry which is preliminary data.</text>
</comment>
<sequence>MRLMPGYEAGLAKVRAVAVTTSDRDQARRVVASMATDATDAAELLRMLGLVESAPSARRRKS</sequence>
<evidence type="ECO:0000313" key="2">
    <source>
        <dbReference type="Proteomes" id="UP000190037"/>
    </source>
</evidence>
<dbReference type="AlphaFoldDB" id="A0A1T3NT88"/>
<organism evidence="1 2">
    <name type="scientific">Embleya scabrispora</name>
    <dbReference type="NCBI Taxonomy" id="159449"/>
    <lineage>
        <taxon>Bacteria</taxon>
        <taxon>Bacillati</taxon>
        <taxon>Actinomycetota</taxon>
        <taxon>Actinomycetes</taxon>
        <taxon>Kitasatosporales</taxon>
        <taxon>Streptomycetaceae</taxon>
        <taxon>Embleya</taxon>
    </lineage>
</organism>
<keyword evidence="2" id="KW-1185">Reference proteome</keyword>
<gene>
    <name evidence="1" type="ORF">B4N89_02490</name>
</gene>
<protein>
    <submittedName>
        <fullName evidence="1">Uncharacterized protein</fullName>
    </submittedName>
</protein>
<dbReference type="STRING" id="159449.B4N89_02490"/>
<reference evidence="1 2" key="1">
    <citation type="submission" date="2017-03" db="EMBL/GenBank/DDBJ databases">
        <title>Draft genome sequence of Streptomyces scabrisporus NF3, endophyte isolated from Amphipterygium adstringens.</title>
        <authorList>
            <person name="Vazquez M."/>
            <person name="Ceapa C.D."/>
            <person name="Rodriguez Luna D."/>
            <person name="Sanchez Esquivel S."/>
        </authorList>
    </citation>
    <scope>NUCLEOTIDE SEQUENCE [LARGE SCALE GENOMIC DNA]</scope>
    <source>
        <strain evidence="1 2">NF3</strain>
    </source>
</reference>
<evidence type="ECO:0000313" key="1">
    <source>
        <dbReference type="EMBL" id="OPC79965.1"/>
    </source>
</evidence>
<accession>A0A1T3NT88</accession>
<proteinExistence type="predicted"/>
<name>A0A1T3NT88_9ACTN</name>
<dbReference type="Proteomes" id="UP000190037">
    <property type="component" value="Unassembled WGS sequence"/>
</dbReference>
<dbReference type="EMBL" id="MWQN01000001">
    <property type="protein sequence ID" value="OPC79965.1"/>
    <property type="molecule type" value="Genomic_DNA"/>
</dbReference>